<dbReference type="EMBL" id="JAADYS010001687">
    <property type="protein sequence ID" value="KAF4461610.1"/>
    <property type="molecule type" value="Genomic_DNA"/>
</dbReference>
<name>A0A8H4P719_9HYPO</name>
<proteinExistence type="predicted"/>
<evidence type="ECO:0000313" key="2">
    <source>
        <dbReference type="EMBL" id="KAF4461610.1"/>
    </source>
</evidence>
<dbReference type="OrthoDB" id="4955351at2759"/>
<keyword evidence="3" id="KW-1185">Reference proteome</keyword>
<keyword evidence="1" id="KW-0732">Signal</keyword>
<gene>
    <name evidence="2" type="ORF">FALBO_11592</name>
</gene>
<protein>
    <submittedName>
        <fullName evidence="2">Uncharacterized protein</fullName>
    </submittedName>
</protein>
<evidence type="ECO:0000313" key="3">
    <source>
        <dbReference type="Proteomes" id="UP000554235"/>
    </source>
</evidence>
<dbReference type="AlphaFoldDB" id="A0A8H4P719"/>
<comment type="caution">
    <text evidence="2">The sequence shown here is derived from an EMBL/GenBank/DDBJ whole genome shotgun (WGS) entry which is preliminary data.</text>
</comment>
<dbReference type="Proteomes" id="UP000554235">
    <property type="component" value="Unassembled WGS sequence"/>
</dbReference>
<feature type="chain" id="PRO_5034272678" evidence="1">
    <location>
        <begin position="19"/>
        <end position="98"/>
    </location>
</feature>
<organism evidence="2 3">
    <name type="scientific">Fusarium albosuccineum</name>
    <dbReference type="NCBI Taxonomy" id="1237068"/>
    <lineage>
        <taxon>Eukaryota</taxon>
        <taxon>Fungi</taxon>
        <taxon>Dikarya</taxon>
        <taxon>Ascomycota</taxon>
        <taxon>Pezizomycotina</taxon>
        <taxon>Sordariomycetes</taxon>
        <taxon>Hypocreomycetidae</taxon>
        <taxon>Hypocreales</taxon>
        <taxon>Nectriaceae</taxon>
        <taxon>Fusarium</taxon>
        <taxon>Fusarium decemcellulare species complex</taxon>
    </lineage>
</organism>
<accession>A0A8H4P719</accession>
<evidence type="ECO:0000256" key="1">
    <source>
        <dbReference type="SAM" id="SignalP"/>
    </source>
</evidence>
<reference evidence="2 3" key="1">
    <citation type="submission" date="2020-01" db="EMBL/GenBank/DDBJ databases">
        <title>Identification and distribution of gene clusters putatively required for synthesis of sphingolipid metabolism inhibitors in phylogenetically diverse species of the filamentous fungus Fusarium.</title>
        <authorList>
            <person name="Kim H.-S."/>
            <person name="Busman M."/>
            <person name="Brown D.W."/>
            <person name="Divon H."/>
            <person name="Uhlig S."/>
            <person name="Proctor R.H."/>
        </authorList>
    </citation>
    <scope>NUCLEOTIDE SEQUENCE [LARGE SCALE GENOMIC DNA]</scope>
    <source>
        <strain evidence="2 3">NRRL 20459</strain>
    </source>
</reference>
<sequence length="98" mass="10372">MYFFALAIFTTLLGSVAAVPAKLVSRQEANTNAVVFCVDGTFANPVVSIPEAVCKTTYGCEGGSQPVKSGDSWTGSCYSCPSDQNMNKFGNCVFSPIR</sequence>
<feature type="signal peptide" evidence="1">
    <location>
        <begin position="1"/>
        <end position="18"/>
    </location>
</feature>